<dbReference type="Proteomes" id="UP000280668">
    <property type="component" value="Unassembled WGS sequence"/>
</dbReference>
<dbReference type="GO" id="GO:0006310">
    <property type="term" value="P:DNA recombination"/>
    <property type="evidence" value="ECO:0007669"/>
    <property type="project" value="UniProtKB-KW"/>
</dbReference>
<keyword evidence="8" id="KW-1185">Reference proteome</keyword>
<evidence type="ECO:0000256" key="5">
    <source>
        <dbReference type="SAM" id="Coils"/>
    </source>
</evidence>
<comment type="function">
    <text evidence="1">Involved in DNA recombination.</text>
</comment>
<dbReference type="RefSeq" id="WP_123302797.1">
    <property type="nucleotide sequence ID" value="NZ_RKHK01000001.1"/>
</dbReference>
<feature type="region of interest" description="Disordered" evidence="6">
    <location>
        <begin position="383"/>
        <end position="417"/>
    </location>
</feature>
<proteinExistence type="inferred from homology"/>
<dbReference type="OrthoDB" id="370725at2"/>
<comment type="similarity">
    <text evidence="2">Belongs to the RmuC family.</text>
</comment>
<evidence type="ECO:0000256" key="3">
    <source>
        <dbReference type="ARBA" id="ARBA00023054"/>
    </source>
</evidence>
<reference evidence="7 8" key="1">
    <citation type="submission" date="2018-11" db="EMBL/GenBank/DDBJ databases">
        <title>Sequencing the genomes of 1000 actinobacteria strains.</title>
        <authorList>
            <person name="Klenk H.-P."/>
        </authorList>
    </citation>
    <scope>NUCLEOTIDE SEQUENCE [LARGE SCALE GENOMIC DNA]</scope>
    <source>
        <strain evidence="7 8">DSM 11294</strain>
    </source>
</reference>
<dbReference type="EMBL" id="RKHK01000001">
    <property type="protein sequence ID" value="ROR72197.1"/>
    <property type="molecule type" value="Genomic_DNA"/>
</dbReference>
<dbReference type="PANTHER" id="PTHR30563:SF0">
    <property type="entry name" value="DNA RECOMBINATION PROTEIN RMUC"/>
    <property type="match status" value="1"/>
</dbReference>
<evidence type="ECO:0000256" key="2">
    <source>
        <dbReference type="ARBA" id="ARBA00009840"/>
    </source>
</evidence>
<evidence type="ECO:0000256" key="4">
    <source>
        <dbReference type="ARBA" id="ARBA00023172"/>
    </source>
</evidence>
<accession>A0A3N2BAC9</accession>
<dbReference type="InterPro" id="IPR003798">
    <property type="entry name" value="DNA_recombination_RmuC"/>
</dbReference>
<evidence type="ECO:0000313" key="8">
    <source>
        <dbReference type="Proteomes" id="UP000280668"/>
    </source>
</evidence>
<evidence type="ECO:0000256" key="6">
    <source>
        <dbReference type="SAM" id="MobiDB-lite"/>
    </source>
</evidence>
<name>A0A3N2BAC9_9MICO</name>
<feature type="coiled-coil region" evidence="5">
    <location>
        <begin position="34"/>
        <end position="72"/>
    </location>
</feature>
<dbReference type="AlphaFoldDB" id="A0A3N2BAC9"/>
<protein>
    <submittedName>
        <fullName evidence="7">DNA recombination protein RmuC</fullName>
    </submittedName>
</protein>
<comment type="caution">
    <text evidence="7">The sequence shown here is derived from an EMBL/GenBank/DDBJ whole genome shotgun (WGS) entry which is preliminary data.</text>
</comment>
<keyword evidence="3 5" id="KW-0175">Coiled coil</keyword>
<evidence type="ECO:0000256" key="1">
    <source>
        <dbReference type="ARBA" id="ARBA00003416"/>
    </source>
</evidence>
<keyword evidence="4" id="KW-0233">DNA recombination</keyword>
<dbReference type="Pfam" id="PF02646">
    <property type="entry name" value="RmuC"/>
    <property type="match status" value="1"/>
</dbReference>
<gene>
    <name evidence="7" type="ORF">EDD31_0545</name>
</gene>
<evidence type="ECO:0000313" key="7">
    <source>
        <dbReference type="EMBL" id="ROR72197.1"/>
    </source>
</evidence>
<organism evidence="7 8">
    <name type="scientific">Bogoriella caseilytica</name>
    <dbReference type="NCBI Taxonomy" id="56055"/>
    <lineage>
        <taxon>Bacteria</taxon>
        <taxon>Bacillati</taxon>
        <taxon>Actinomycetota</taxon>
        <taxon>Actinomycetes</taxon>
        <taxon>Micrococcales</taxon>
        <taxon>Bogoriellaceae</taxon>
        <taxon>Bogoriella</taxon>
    </lineage>
</organism>
<dbReference type="PANTHER" id="PTHR30563">
    <property type="entry name" value="DNA RECOMBINATION PROTEIN RMUC"/>
    <property type="match status" value="1"/>
</dbReference>
<sequence length="417" mass="44520">MDLPTVVLVVLALAVGVTLGYALAVARRGNGADLARLGAATAAAEARAERLAEEVEQLHARARQDHDVLQALAPVQAALGQVGEHVAQLEKERSQQFAVLNEQLHHARRSEAELQAATTQLESALRSTSARGQWGEVELRRVLEAAGMMRHVDFTEQRALPGAQGAGRGRPDVVVQLPGERYLAIDAKVPMDAYLEAAAIGDRATGEDAERRERLLAEHAKALRAHVDALASRGYHEQLTHSPELVVMFLPSEGLLAAALEADPTLLERAMRLGVAPTSPASLLALLRTVAAVWSTERISVEAEELLALGRTLYDRLGSVAGHLGSLGRSLRSSVQHYNKAVASMENRLLVTARGLESVAREDIQVDPISSDDAQLREFTAVELPGQAEYGKDTGRPGAPGGSAHSVEGSTEARRAG</sequence>